<name>A0A1R1YPL7_9FUNG</name>
<dbReference type="EMBL" id="LSSM01002947">
    <property type="protein sequence ID" value="OMJ19667.1"/>
    <property type="molecule type" value="Genomic_DNA"/>
</dbReference>
<dbReference type="Proteomes" id="UP000187429">
    <property type="component" value="Unassembled WGS sequence"/>
</dbReference>
<accession>A0A1R1YPL7</accession>
<dbReference type="EMBL" id="LSSM01000467">
    <property type="protein sequence ID" value="OMJ28823.1"/>
    <property type="molecule type" value="Genomic_DNA"/>
</dbReference>
<reference evidence="3" key="1">
    <citation type="submission" date="2017-01" db="EMBL/GenBank/DDBJ databases">
        <authorList>
            <person name="Wang Y."/>
            <person name="White M."/>
            <person name="Kvist S."/>
            <person name="Moncalvo J.-M."/>
        </authorList>
    </citation>
    <scope>NUCLEOTIDE SEQUENCE [LARGE SCALE GENOMIC DNA]</scope>
    <source>
        <strain evidence="3">ID-206-W2</strain>
    </source>
</reference>
<protein>
    <submittedName>
        <fullName evidence="2">Uncharacterized protein</fullName>
    </submittedName>
</protein>
<organism evidence="2 3">
    <name type="scientific">Smittium culicis</name>
    <dbReference type="NCBI Taxonomy" id="133412"/>
    <lineage>
        <taxon>Eukaryota</taxon>
        <taxon>Fungi</taxon>
        <taxon>Fungi incertae sedis</taxon>
        <taxon>Zoopagomycota</taxon>
        <taxon>Kickxellomycotina</taxon>
        <taxon>Harpellomycetes</taxon>
        <taxon>Harpellales</taxon>
        <taxon>Legeriomycetaceae</taxon>
        <taxon>Smittium</taxon>
    </lineage>
</organism>
<evidence type="ECO:0000313" key="2">
    <source>
        <dbReference type="EMBL" id="OMJ28823.1"/>
    </source>
</evidence>
<keyword evidence="3" id="KW-1185">Reference proteome</keyword>
<comment type="caution">
    <text evidence="2">The sequence shown here is derived from an EMBL/GenBank/DDBJ whole genome shotgun (WGS) entry which is preliminary data.</text>
</comment>
<dbReference type="AlphaFoldDB" id="A0A1R1YPL7"/>
<reference evidence="2" key="2">
    <citation type="submission" date="2017-01" db="EMBL/GenBank/DDBJ databases">
        <authorList>
            <person name="Mah S.A."/>
            <person name="Swanson W.J."/>
            <person name="Moy G.W."/>
            <person name="Vacquier V.D."/>
        </authorList>
    </citation>
    <scope>NUCLEOTIDE SEQUENCE [LARGE SCALE GENOMIC DNA]</scope>
    <source>
        <strain evidence="2">ID-206-W2</strain>
    </source>
</reference>
<gene>
    <name evidence="2" type="ORF">AYI69_g1691</name>
    <name evidence="1" type="ORF">AYI69_g6532</name>
</gene>
<proteinExistence type="predicted"/>
<dbReference type="OrthoDB" id="5625535at2759"/>
<evidence type="ECO:0000313" key="1">
    <source>
        <dbReference type="EMBL" id="OMJ19667.1"/>
    </source>
</evidence>
<evidence type="ECO:0000313" key="3">
    <source>
        <dbReference type="Proteomes" id="UP000187429"/>
    </source>
</evidence>
<sequence length="200" mass="22844">MTETCKSKWWINSIRFMGYSTSVNYWFHERVKSQLPREYNVYRIFESEEIDLVIDPGQCVSISYDFTDITNEAVGECCSALFFRSCKEERTVFKYTSSFAEIVATELVGCGNNTFFDGRILSRTPIIASEFGGNYRPYANIANSKNFAPTSNRHKPYFLSNLELNKSSNGITAKKVSDITILKAKESDDKTILEYLVSTL</sequence>